<keyword evidence="1" id="KW-0812">Transmembrane</keyword>
<dbReference type="Proteomes" id="UP000887563">
    <property type="component" value="Unplaced"/>
</dbReference>
<evidence type="ECO:0000313" key="3">
    <source>
        <dbReference type="WBParaSite" id="Minc3s01308g22646"/>
    </source>
</evidence>
<reference evidence="3" key="1">
    <citation type="submission" date="2022-11" db="UniProtKB">
        <authorList>
            <consortium name="WormBaseParasite"/>
        </authorList>
    </citation>
    <scope>IDENTIFICATION</scope>
</reference>
<evidence type="ECO:0000313" key="2">
    <source>
        <dbReference type="Proteomes" id="UP000887563"/>
    </source>
</evidence>
<evidence type="ECO:0000256" key="1">
    <source>
        <dbReference type="SAM" id="Phobius"/>
    </source>
</evidence>
<sequence length="126" mass="14014">MIYYPITIIAFSGIITSLLLSRSSLLLRRCPSSLRCRSSLRCPRSFRCCTASSCRSTGFGLRPSNSSHSAGLCLGRSNGRPTNFGLRLRTSSTGHSHFHSLFFFTFSAEHEEPDKATNYSKPIILF</sequence>
<dbReference type="WBParaSite" id="Minc3s01308g22646">
    <property type="protein sequence ID" value="Minc3s01308g22646"/>
    <property type="gene ID" value="Minc3s01308g22646"/>
</dbReference>
<keyword evidence="2" id="KW-1185">Reference proteome</keyword>
<accession>A0A914MD77</accession>
<organism evidence="2 3">
    <name type="scientific">Meloidogyne incognita</name>
    <name type="common">Southern root-knot nematode worm</name>
    <name type="synonym">Oxyuris incognita</name>
    <dbReference type="NCBI Taxonomy" id="6306"/>
    <lineage>
        <taxon>Eukaryota</taxon>
        <taxon>Metazoa</taxon>
        <taxon>Ecdysozoa</taxon>
        <taxon>Nematoda</taxon>
        <taxon>Chromadorea</taxon>
        <taxon>Rhabditida</taxon>
        <taxon>Tylenchina</taxon>
        <taxon>Tylenchomorpha</taxon>
        <taxon>Tylenchoidea</taxon>
        <taxon>Meloidogynidae</taxon>
        <taxon>Meloidogyninae</taxon>
        <taxon>Meloidogyne</taxon>
        <taxon>Meloidogyne incognita group</taxon>
    </lineage>
</organism>
<keyword evidence="1" id="KW-0472">Membrane</keyword>
<protein>
    <submittedName>
        <fullName evidence="3">Secreted protein</fullName>
    </submittedName>
</protein>
<dbReference type="AlphaFoldDB" id="A0A914MD77"/>
<keyword evidence="1" id="KW-1133">Transmembrane helix</keyword>
<proteinExistence type="predicted"/>
<feature type="transmembrane region" description="Helical" evidence="1">
    <location>
        <begin position="6"/>
        <end position="27"/>
    </location>
</feature>
<name>A0A914MD77_MELIC</name>